<keyword evidence="4" id="KW-0808">Transferase</keyword>
<dbReference type="GO" id="GO:0006355">
    <property type="term" value="P:regulation of DNA-templated transcription"/>
    <property type="evidence" value="ECO:0007669"/>
    <property type="project" value="InterPro"/>
</dbReference>
<feature type="domain" description="Histidine kinase" evidence="7">
    <location>
        <begin position="1166"/>
        <end position="1384"/>
    </location>
</feature>
<gene>
    <name evidence="10" type="ORF">GK091_24845</name>
</gene>
<evidence type="ECO:0000256" key="1">
    <source>
        <dbReference type="ARBA" id="ARBA00000085"/>
    </source>
</evidence>
<dbReference type="Pfam" id="PF08448">
    <property type="entry name" value="PAS_4"/>
    <property type="match status" value="1"/>
</dbReference>
<name>A0A6M0IPD9_9BACT</name>
<dbReference type="Pfam" id="PF02518">
    <property type="entry name" value="HATPase_c"/>
    <property type="match status" value="1"/>
</dbReference>
<evidence type="ECO:0000256" key="6">
    <source>
        <dbReference type="SAM" id="Coils"/>
    </source>
</evidence>
<protein>
    <recommendedName>
        <fullName evidence="2">histidine kinase</fullName>
        <ecNumber evidence="2">2.7.13.3</ecNumber>
    </recommendedName>
</protein>
<dbReference type="Gene3D" id="3.30.565.10">
    <property type="entry name" value="Histidine kinase-like ATPase, C-terminal domain"/>
    <property type="match status" value="1"/>
</dbReference>
<dbReference type="InterPro" id="IPR003018">
    <property type="entry name" value="GAF"/>
</dbReference>
<feature type="domain" description="PAS" evidence="8">
    <location>
        <begin position="632"/>
        <end position="677"/>
    </location>
</feature>
<evidence type="ECO:0000259" key="7">
    <source>
        <dbReference type="PROSITE" id="PS50109"/>
    </source>
</evidence>
<dbReference type="CDD" id="cd00082">
    <property type="entry name" value="HisKA"/>
    <property type="match status" value="1"/>
</dbReference>
<feature type="domain" description="PAC" evidence="9">
    <location>
        <begin position="1096"/>
        <end position="1148"/>
    </location>
</feature>
<dbReference type="Gene3D" id="3.30.450.40">
    <property type="match status" value="2"/>
</dbReference>
<dbReference type="Pfam" id="PF00512">
    <property type="entry name" value="HisKA"/>
    <property type="match status" value="1"/>
</dbReference>
<accession>A0A6M0IPD9</accession>
<dbReference type="InterPro" id="IPR036890">
    <property type="entry name" value="HATPase_C_sf"/>
</dbReference>
<feature type="domain" description="PAC" evidence="9">
    <location>
        <begin position="842"/>
        <end position="895"/>
    </location>
</feature>
<feature type="domain" description="PAC" evidence="9">
    <location>
        <begin position="714"/>
        <end position="766"/>
    </location>
</feature>
<proteinExistence type="predicted"/>
<evidence type="ECO:0000256" key="4">
    <source>
        <dbReference type="ARBA" id="ARBA00022679"/>
    </source>
</evidence>
<keyword evidence="11" id="KW-1185">Reference proteome</keyword>
<dbReference type="InterPro" id="IPR013767">
    <property type="entry name" value="PAS_fold"/>
</dbReference>
<evidence type="ECO:0000259" key="9">
    <source>
        <dbReference type="PROSITE" id="PS50113"/>
    </source>
</evidence>
<dbReference type="SUPFAM" id="SSF55785">
    <property type="entry name" value="PYP-like sensor domain (PAS domain)"/>
    <property type="match status" value="5"/>
</dbReference>
<dbReference type="InterPro" id="IPR029016">
    <property type="entry name" value="GAF-like_dom_sf"/>
</dbReference>
<comment type="catalytic activity">
    <reaction evidence="1">
        <text>ATP + protein L-histidine = ADP + protein N-phospho-L-histidine.</text>
        <dbReference type="EC" id="2.7.13.3"/>
    </reaction>
</comment>
<dbReference type="InterPro" id="IPR001610">
    <property type="entry name" value="PAC"/>
</dbReference>
<dbReference type="InterPro" id="IPR052162">
    <property type="entry name" value="Sensor_kinase/Photoreceptor"/>
</dbReference>
<dbReference type="NCBIfam" id="TIGR00229">
    <property type="entry name" value="sensory_box"/>
    <property type="match status" value="3"/>
</dbReference>
<dbReference type="SUPFAM" id="SSF55874">
    <property type="entry name" value="ATPase domain of HSP90 chaperone/DNA topoisomerase II/histidine kinase"/>
    <property type="match status" value="1"/>
</dbReference>
<dbReference type="Gene3D" id="3.30.450.20">
    <property type="entry name" value="PAS domain"/>
    <property type="match status" value="5"/>
</dbReference>
<dbReference type="InterPro" id="IPR013655">
    <property type="entry name" value="PAS_fold_3"/>
</dbReference>
<evidence type="ECO:0000313" key="11">
    <source>
        <dbReference type="Proteomes" id="UP000477386"/>
    </source>
</evidence>
<dbReference type="SMART" id="SM00065">
    <property type="entry name" value="GAF"/>
    <property type="match status" value="2"/>
</dbReference>
<dbReference type="CDD" id="cd00075">
    <property type="entry name" value="HATPase"/>
    <property type="match status" value="1"/>
</dbReference>
<dbReference type="SMART" id="SM00387">
    <property type="entry name" value="HATPase_c"/>
    <property type="match status" value="1"/>
</dbReference>
<dbReference type="SUPFAM" id="SSF55781">
    <property type="entry name" value="GAF domain-like"/>
    <property type="match status" value="2"/>
</dbReference>
<evidence type="ECO:0000256" key="3">
    <source>
        <dbReference type="ARBA" id="ARBA00022553"/>
    </source>
</evidence>
<dbReference type="SMART" id="SM00388">
    <property type="entry name" value="HisKA"/>
    <property type="match status" value="1"/>
</dbReference>
<dbReference type="InterPro" id="IPR003661">
    <property type="entry name" value="HisK_dim/P_dom"/>
</dbReference>
<dbReference type="Gene3D" id="2.10.70.100">
    <property type="match status" value="1"/>
</dbReference>
<dbReference type="RefSeq" id="WP_164043329.1">
    <property type="nucleotide sequence ID" value="NZ_JAAGNZ010000003.1"/>
</dbReference>
<evidence type="ECO:0000313" key="10">
    <source>
        <dbReference type="EMBL" id="NEU70128.1"/>
    </source>
</evidence>
<dbReference type="InterPro" id="IPR004358">
    <property type="entry name" value="Sig_transdc_His_kin-like_C"/>
</dbReference>
<comment type="caution">
    <text evidence="10">The sequence shown here is derived from an EMBL/GenBank/DDBJ whole genome shotgun (WGS) entry which is preliminary data.</text>
</comment>
<keyword evidence="6" id="KW-0175">Coiled coil</keyword>
<evidence type="ECO:0000256" key="2">
    <source>
        <dbReference type="ARBA" id="ARBA00012438"/>
    </source>
</evidence>
<dbReference type="InterPro" id="IPR000700">
    <property type="entry name" value="PAS-assoc_C"/>
</dbReference>
<sequence length="1384" mass="157295">MKKRESDTMKANLDIDLFPDLPVGIVVCASAQTGTGSMLNFDITYCNPFACSLLAIPCEPGETLLLTDIPFLKTLLKPVRDVLKTGVSYRNESYEQVMGYWIDSSIYRNETGCTIYLQNNTPNKRYKDNLQRRLELESIIAGISNQFSNIASHELDTCVVDSLAQIGRFNMADRAYIFSYSADEMSMSCTHEWCAEGIEATQARFQNRLTHGFPWWHQKLVDEETILVRSLADLPDEAASERKSLAAQGIQSLLVVPMIFDKKLVGFVGFDVVRQQRNWDKNDIDLLNTFAGLVITVTSRVNRELELQRVNKRLEGVNRISNVLLNSHLSDEQADHVALKHIYNMIPCEVGAVFRVDQKGQLAYTQNPMRRGKRETWTDIQFSADFLYNRKFTQGQEILINQLQADTYGLPTGLNPYQWGHRSFLAVPLFAHQHYIGLLVLLDKAPDFFTQEHVLIAHEVAGQLSILLFQEDVNQRLASQAAKLNENNQLLQAVITNVSVGLGLLQPVRQNSQIVDFTYLLANPENEHITGYKHSEMAGEPLTSLFPHVVTNGFFDRIVHVLETGETAHFQQLVNFPSGDYWIDYSLVRVGDTILLTAKDITHLKQIEDQLRQTNADLEKRVADRTTQIQELSAMQRAILKHAGLGISATDTEGIIQLVNPALEAMSGYSAEELVGKVTPSFIGQPDVFQPKPDLLHADTAFDLSASKAKSGFIQQEYTIRTKQETYIPVLTTISGLYNEDEKLIGYVNLVTDIAYLKRIEEELKQANQRIQLATIAGKLGVWEWGLETNELVVDEHFYTLFGIPDTIKIQRIAELAKLVHPADLTFFNQNVKQIIRDQQPFEAEFRIIFPTDKSIHFMKADGLVLQNEAGKSSRMIGVVSDQTAKKQADSALKESEQRYRSLVDHLNDIVFYIDYTGAWVYLNPVWQSITGFSVDESIGKPALDFVYPDDRERNRHLCELLMSRQKAYCQHIVRYVHKGGGYRWISVFAQVTVDEHNEVTGMTGTLTDVTERKKAEEAVLESEQRFRDIAENVDEIFWIRDLDEPRFIYMNSAYERFSGQPVQKLYENPYLFLHFILEEDRPKVMNAFMHRDPDLGFSFRARHQDGSIRYLDVRIFTVKDEAGLLKRRIGMATDSTSSVEKELILEESLQKERSLNYLKSQFISTASHEFRTPLATISSSVELLKYYVNAIPEGTKTESINQHIDKIYREVFSLNDLISDTLTISKIEEGQVKVNREYIDLKALSKEIIETTFCDRQDKRSIKFNVTGRSRAVLTDKKLISHVLKNILANAFKFSTKNPRLTLTFDEKAATFYIIDDGIGIPKEDIPNLYGKFFRARNAGTIQGTGLGLAICLEYVTLLKGCITIDSKEGVGTTVRVILPIMV</sequence>
<dbReference type="InterPro" id="IPR005467">
    <property type="entry name" value="His_kinase_dom"/>
</dbReference>
<evidence type="ECO:0000259" key="8">
    <source>
        <dbReference type="PROSITE" id="PS50112"/>
    </source>
</evidence>
<dbReference type="Pfam" id="PF13426">
    <property type="entry name" value="PAS_9"/>
    <property type="match status" value="1"/>
</dbReference>
<dbReference type="Pfam" id="PF08447">
    <property type="entry name" value="PAS_3"/>
    <property type="match status" value="2"/>
</dbReference>
<organism evidence="10 11">
    <name type="scientific">Spirosoma agri</name>
    <dbReference type="NCBI Taxonomy" id="1987381"/>
    <lineage>
        <taxon>Bacteria</taxon>
        <taxon>Pseudomonadati</taxon>
        <taxon>Bacteroidota</taxon>
        <taxon>Cytophagia</taxon>
        <taxon>Cytophagales</taxon>
        <taxon>Cytophagaceae</taxon>
        <taxon>Spirosoma</taxon>
    </lineage>
</organism>
<dbReference type="Proteomes" id="UP000477386">
    <property type="component" value="Unassembled WGS sequence"/>
</dbReference>
<dbReference type="Pfam" id="PF00989">
    <property type="entry name" value="PAS"/>
    <property type="match status" value="1"/>
</dbReference>
<dbReference type="Gene3D" id="1.10.287.130">
    <property type="match status" value="1"/>
</dbReference>
<keyword evidence="3" id="KW-0597">Phosphoprotein</keyword>
<evidence type="ECO:0000256" key="5">
    <source>
        <dbReference type="ARBA" id="ARBA00022777"/>
    </source>
</evidence>
<dbReference type="InterPro" id="IPR036097">
    <property type="entry name" value="HisK_dim/P_sf"/>
</dbReference>
<dbReference type="PANTHER" id="PTHR43304:SF1">
    <property type="entry name" value="PAC DOMAIN-CONTAINING PROTEIN"/>
    <property type="match status" value="1"/>
</dbReference>
<feature type="coiled-coil region" evidence="6">
    <location>
        <begin position="601"/>
        <end position="635"/>
    </location>
</feature>
<dbReference type="PROSITE" id="PS50109">
    <property type="entry name" value="HIS_KIN"/>
    <property type="match status" value="1"/>
</dbReference>
<dbReference type="SMART" id="SM00091">
    <property type="entry name" value="PAS"/>
    <property type="match status" value="5"/>
</dbReference>
<dbReference type="EC" id="2.7.13.3" evidence="2"/>
<reference evidence="10 11" key="1">
    <citation type="submission" date="2020-02" db="EMBL/GenBank/DDBJ databases">
        <title>Draft genome sequence of two Spirosoma agri KCTC 52727 and Spirosoma terrae KCTC 52035.</title>
        <authorList>
            <person name="Rojas J."/>
            <person name="Ambika Manirajan B."/>
            <person name="Ratering S."/>
            <person name="Suarez C."/>
            <person name="Schnell S."/>
        </authorList>
    </citation>
    <scope>NUCLEOTIDE SEQUENCE [LARGE SCALE GENOMIC DNA]</scope>
    <source>
        <strain evidence="10 11">KCTC 52727</strain>
    </source>
</reference>
<dbReference type="EMBL" id="JAAGNZ010000003">
    <property type="protein sequence ID" value="NEU70128.1"/>
    <property type="molecule type" value="Genomic_DNA"/>
</dbReference>
<dbReference type="PROSITE" id="PS50113">
    <property type="entry name" value="PAC"/>
    <property type="match status" value="4"/>
</dbReference>
<feature type="domain" description="PAC" evidence="9">
    <location>
        <begin position="970"/>
        <end position="1022"/>
    </location>
</feature>
<dbReference type="SMART" id="SM00086">
    <property type="entry name" value="PAC"/>
    <property type="match status" value="4"/>
</dbReference>
<dbReference type="PROSITE" id="PS50112">
    <property type="entry name" value="PAS"/>
    <property type="match status" value="3"/>
</dbReference>
<dbReference type="GO" id="GO:0000155">
    <property type="term" value="F:phosphorelay sensor kinase activity"/>
    <property type="evidence" value="ECO:0007669"/>
    <property type="project" value="InterPro"/>
</dbReference>
<dbReference type="InterPro" id="IPR035965">
    <property type="entry name" value="PAS-like_dom_sf"/>
</dbReference>
<dbReference type="PRINTS" id="PR00344">
    <property type="entry name" value="BCTRLSENSOR"/>
</dbReference>
<dbReference type="SUPFAM" id="SSF47384">
    <property type="entry name" value="Homodimeric domain of signal transducing histidine kinase"/>
    <property type="match status" value="1"/>
</dbReference>
<feature type="domain" description="PAS" evidence="8">
    <location>
        <begin position="896"/>
        <end position="966"/>
    </location>
</feature>
<feature type="domain" description="PAS" evidence="8">
    <location>
        <begin position="1023"/>
        <end position="1089"/>
    </location>
</feature>
<dbReference type="InterPro" id="IPR000014">
    <property type="entry name" value="PAS"/>
</dbReference>
<keyword evidence="5" id="KW-0418">Kinase</keyword>
<dbReference type="InterPro" id="IPR003594">
    <property type="entry name" value="HATPase_dom"/>
</dbReference>
<dbReference type="PANTHER" id="PTHR43304">
    <property type="entry name" value="PHYTOCHROME-LIKE PROTEIN CPH1"/>
    <property type="match status" value="1"/>
</dbReference>
<dbReference type="Pfam" id="PF13185">
    <property type="entry name" value="GAF_2"/>
    <property type="match status" value="2"/>
</dbReference>
<dbReference type="CDD" id="cd00130">
    <property type="entry name" value="PAS"/>
    <property type="match status" value="4"/>
</dbReference>
<dbReference type="InterPro" id="IPR013656">
    <property type="entry name" value="PAS_4"/>
</dbReference>